<evidence type="ECO:0000313" key="3">
    <source>
        <dbReference type="Proteomes" id="UP000068167"/>
    </source>
</evidence>
<gene>
    <name evidence="2" type="ORF">VL20_3404</name>
</gene>
<dbReference type="PATRIC" id="fig|1638788.3.peg.3435"/>
<feature type="region of interest" description="Disordered" evidence="1">
    <location>
        <begin position="174"/>
        <end position="193"/>
    </location>
</feature>
<sequence>MLEVIVFNKISLVAGFAGLVALTTLGAVPAQAGPQNNEILISQLRGHNTYRGEPQLNPGDYILGRVRGTVGGILSIQLIRPVTVDGKEIFSGDFADGTTARIVGDAMGGDDVILQVVDGKLVYVGKARPYWVSRLKLKSEISTSATRSQLLREVNQKEPAWGLPALPPETRTFTEVAPQPAPEPSVSPIRGLW</sequence>
<reference evidence="2 3" key="1">
    <citation type="journal article" date="2016" name="Stand. Genomic Sci.">
        <title>Complete genome sequence and genomic characterization of Microcystis panniformis FACHB 1757 by third-generation sequencing.</title>
        <authorList>
            <person name="Zhang J.Y."/>
            <person name="Guan R."/>
            <person name="Zhang H.J."/>
            <person name="Li H."/>
            <person name="Xiao P."/>
            <person name="Yu G.L."/>
            <person name="Du L."/>
            <person name="Cao D.M."/>
            <person name="Zhu B.C."/>
            <person name="Li R.H."/>
            <person name="Lu Z.H."/>
        </authorList>
    </citation>
    <scope>NUCLEOTIDE SEQUENCE [LARGE SCALE GENOMIC DNA]</scope>
    <source>
        <strain evidence="2 3">FACHB-1757</strain>
    </source>
</reference>
<name>A0A0K1S359_9CHRO</name>
<dbReference type="AlphaFoldDB" id="A0A0K1S359"/>
<dbReference type="Proteomes" id="UP000068167">
    <property type="component" value="Chromosome"/>
</dbReference>
<dbReference type="EMBL" id="CP011339">
    <property type="protein sequence ID" value="AKV68411.1"/>
    <property type="molecule type" value="Genomic_DNA"/>
</dbReference>
<accession>A0A0K1S359</accession>
<keyword evidence="3" id="KW-1185">Reference proteome</keyword>
<organism evidence="2 3">
    <name type="scientific">Microcystis panniformis FACHB-1757</name>
    <dbReference type="NCBI Taxonomy" id="1638788"/>
    <lineage>
        <taxon>Bacteria</taxon>
        <taxon>Bacillati</taxon>
        <taxon>Cyanobacteriota</taxon>
        <taxon>Cyanophyceae</taxon>
        <taxon>Oscillatoriophycideae</taxon>
        <taxon>Chroococcales</taxon>
        <taxon>Microcystaceae</taxon>
        <taxon>Microcystis</taxon>
    </lineage>
</organism>
<evidence type="ECO:0000256" key="1">
    <source>
        <dbReference type="SAM" id="MobiDB-lite"/>
    </source>
</evidence>
<evidence type="ECO:0000313" key="2">
    <source>
        <dbReference type="EMBL" id="AKV68411.1"/>
    </source>
</evidence>
<protein>
    <submittedName>
        <fullName evidence="2">Uncharacterized protein</fullName>
    </submittedName>
</protein>
<dbReference type="KEGG" id="mpk:VL20_3404"/>
<proteinExistence type="predicted"/>